<dbReference type="STRING" id="1121400.SAMN02746065_102167"/>
<reference evidence="1 2" key="1">
    <citation type="submission" date="2017-04" db="EMBL/GenBank/DDBJ databases">
        <authorList>
            <person name="Afonso C.L."/>
            <person name="Miller P.J."/>
            <person name="Scott M.A."/>
            <person name="Spackman E."/>
            <person name="Goraichik I."/>
            <person name="Dimitrov K.M."/>
            <person name="Suarez D.L."/>
            <person name="Swayne D.E."/>
        </authorList>
    </citation>
    <scope>NUCLEOTIDE SEQUENCE [LARGE SCALE GENOMIC DNA]</scope>
    <source>
        <strain evidence="1 2">DSM 3385</strain>
    </source>
</reference>
<keyword evidence="2" id="KW-1185">Reference proteome</keyword>
<dbReference type="Pfam" id="PF06293">
    <property type="entry name" value="Kdo"/>
    <property type="match status" value="2"/>
</dbReference>
<organism evidence="1 2">
    <name type="scientific">Desulfocicer vacuolatum DSM 3385</name>
    <dbReference type="NCBI Taxonomy" id="1121400"/>
    <lineage>
        <taxon>Bacteria</taxon>
        <taxon>Pseudomonadati</taxon>
        <taxon>Thermodesulfobacteriota</taxon>
        <taxon>Desulfobacteria</taxon>
        <taxon>Desulfobacterales</taxon>
        <taxon>Desulfobacteraceae</taxon>
        <taxon>Desulfocicer</taxon>
    </lineage>
</organism>
<dbReference type="Gene3D" id="1.10.510.10">
    <property type="entry name" value="Transferase(Phosphotransferase) domain 1"/>
    <property type="match status" value="2"/>
</dbReference>
<keyword evidence="1" id="KW-0808">Transferase</keyword>
<dbReference type="InterPro" id="IPR011009">
    <property type="entry name" value="Kinase-like_dom_sf"/>
</dbReference>
<dbReference type="OrthoDB" id="8532943at2"/>
<dbReference type="SUPFAM" id="SSF56112">
    <property type="entry name" value="Protein kinase-like (PK-like)"/>
    <property type="match status" value="2"/>
</dbReference>
<dbReference type="AlphaFoldDB" id="A0A1W1ZCF8"/>
<evidence type="ECO:0000313" key="1">
    <source>
        <dbReference type="EMBL" id="SMC45728.1"/>
    </source>
</evidence>
<gene>
    <name evidence="1" type="ORF">SAMN02746065_102167</name>
</gene>
<dbReference type="GO" id="GO:0004672">
    <property type="term" value="F:protein kinase activity"/>
    <property type="evidence" value="ECO:0007669"/>
    <property type="project" value="InterPro"/>
</dbReference>
<protein>
    <submittedName>
        <fullName evidence="1">Lipopolysaccharide kinase (Kdo/WaaP) family protein</fullName>
    </submittedName>
</protein>
<sequence length="477" mass="55385">MTHAEKKVIIIDKKHLTPPFNIALKENGEAFKCTEILRIVPGKRAVLLGEWQKKSVIVKLFYRRFKATGHFHREVEGNHHFKKANIPTAKILHKGSAGDYRAKMLIFDYIYPSKNLDTLLRSCKDREIRWKHLQKLIILVAKMHGAGLQHHDLHLENFLVKDNVLYAIDGSALEVKDKNHALDTQTSLKNLATLFAQRGLEKNSFFKELFFLYCTTREFKDKTKHLALLQRMVKNERKFRIKRYLKKIYRQSTETVCIKGFTSFLLCKRSNYTPAMAKFLEDPDSAFNNPETVMLKNGNSSTVVRFKINGQDLVIKRYNIKNPVHALKRAFQKTRAHGSWYAAHLLLEYGINTPAPIAMKEVRLGPFKSRAYLICDYIEGLSARDYFKDFLPKSDTHLPQKILGIFKKLESLQISHGDMKATNIIVHYGTPFLIDLDSMVQHRSKICFARARNKDVKRFMKNWAEKPEIATIFHPLK</sequence>
<accession>A0A1W1ZCF8</accession>
<dbReference type="RefSeq" id="WP_084066835.1">
    <property type="nucleotide sequence ID" value="NZ_FWXY01000002.1"/>
</dbReference>
<dbReference type="PROSITE" id="PS00108">
    <property type="entry name" value="PROTEIN_KINASE_ST"/>
    <property type="match status" value="1"/>
</dbReference>
<keyword evidence="1" id="KW-0418">Kinase</keyword>
<name>A0A1W1ZCF8_9BACT</name>
<dbReference type="Proteomes" id="UP000192418">
    <property type="component" value="Unassembled WGS sequence"/>
</dbReference>
<dbReference type="InterPro" id="IPR008271">
    <property type="entry name" value="Ser/Thr_kinase_AS"/>
</dbReference>
<dbReference type="EMBL" id="FWXY01000002">
    <property type="protein sequence ID" value="SMC45728.1"/>
    <property type="molecule type" value="Genomic_DNA"/>
</dbReference>
<evidence type="ECO:0000313" key="2">
    <source>
        <dbReference type="Proteomes" id="UP000192418"/>
    </source>
</evidence>
<proteinExistence type="predicted"/>